<dbReference type="EMBL" id="JBHSYQ010000003">
    <property type="protein sequence ID" value="MFC6996412.1"/>
    <property type="molecule type" value="Genomic_DNA"/>
</dbReference>
<feature type="domain" description="Lipocalin-like" evidence="1">
    <location>
        <begin position="28"/>
        <end position="118"/>
    </location>
</feature>
<sequence length="137" mass="15863">MATLIFFSCQDDEESVTDLNSFIANRDWQISGLVANAENGQSMDYYGNLDECDQDDVWRFVGNGYYEKTEGALKCEENEPQVYETGSWSLTGDQLVMRQPTETRTYTVLEATTTTLRLQHIRQIDNRNLFFVYTLTR</sequence>
<evidence type="ECO:0000313" key="2">
    <source>
        <dbReference type="EMBL" id="MFC6996412.1"/>
    </source>
</evidence>
<protein>
    <submittedName>
        <fullName evidence="2">Lipocalin family protein</fullName>
    </submittedName>
</protein>
<dbReference type="Pfam" id="PF13648">
    <property type="entry name" value="Lipocalin_4"/>
    <property type="match status" value="1"/>
</dbReference>
<gene>
    <name evidence="2" type="ORF">ACFQHR_02195</name>
</gene>
<dbReference type="InterPro" id="IPR024311">
    <property type="entry name" value="Lipocalin-like"/>
</dbReference>
<reference evidence="3" key="1">
    <citation type="journal article" date="2019" name="Int. J. Syst. Evol. Microbiol.">
        <title>The Global Catalogue of Microorganisms (GCM) 10K type strain sequencing project: providing services to taxonomists for standard genome sequencing and annotation.</title>
        <authorList>
            <consortium name="The Broad Institute Genomics Platform"/>
            <consortium name="The Broad Institute Genome Sequencing Center for Infectious Disease"/>
            <person name="Wu L."/>
            <person name="Ma J."/>
        </authorList>
    </citation>
    <scope>NUCLEOTIDE SEQUENCE [LARGE SCALE GENOMIC DNA]</scope>
    <source>
        <strain evidence="3">CGMCC 4.7393</strain>
    </source>
</reference>
<dbReference type="Proteomes" id="UP001596405">
    <property type="component" value="Unassembled WGS sequence"/>
</dbReference>
<evidence type="ECO:0000313" key="3">
    <source>
        <dbReference type="Proteomes" id="UP001596405"/>
    </source>
</evidence>
<name>A0ABW2DEX8_9BACT</name>
<comment type="caution">
    <text evidence="2">The sequence shown here is derived from an EMBL/GenBank/DDBJ whole genome shotgun (WGS) entry which is preliminary data.</text>
</comment>
<organism evidence="2 3">
    <name type="scientific">Rufibacter roseus</name>
    <dbReference type="NCBI Taxonomy" id="1567108"/>
    <lineage>
        <taxon>Bacteria</taxon>
        <taxon>Pseudomonadati</taxon>
        <taxon>Bacteroidota</taxon>
        <taxon>Cytophagia</taxon>
        <taxon>Cytophagales</taxon>
        <taxon>Hymenobacteraceae</taxon>
        <taxon>Rufibacter</taxon>
    </lineage>
</organism>
<evidence type="ECO:0000259" key="1">
    <source>
        <dbReference type="Pfam" id="PF13648"/>
    </source>
</evidence>
<dbReference type="RefSeq" id="WP_161486715.1">
    <property type="nucleotide sequence ID" value="NZ_JBHSYQ010000003.1"/>
</dbReference>
<accession>A0ABW2DEX8</accession>
<proteinExistence type="predicted"/>
<keyword evidence="3" id="KW-1185">Reference proteome</keyword>